<reference evidence="2 3" key="1">
    <citation type="submission" date="2015-12" db="EMBL/GenBank/DDBJ databases">
        <title>Haloferax profundi sp. nov. isolated from the Discovery deep brine-seawater interface in the Red Sea.</title>
        <authorList>
            <person name="Zhang G."/>
            <person name="Stingl U."/>
            <person name="Rashid M."/>
        </authorList>
    </citation>
    <scope>NUCLEOTIDE SEQUENCE [LARGE SCALE GENOMIC DNA]</scope>
    <source>
        <strain evidence="2 3">SB29</strain>
    </source>
</reference>
<comment type="caution">
    <text evidence="2">The sequence shown here is derived from an EMBL/GenBank/DDBJ whole genome shotgun (WGS) entry which is preliminary data.</text>
</comment>
<accession>A0A0W1ST00</accession>
<dbReference type="InterPro" id="IPR055976">
    <property type="entry name" value="DUF7554"/>
</dbReference>
<sequence>MKPNLARIDVDDLLKLVLVLVLIWLVLEIIGEILGLFTALLGPFRPLLGLVVAALIVLWLLDRI</sequence>
<feature type="transmembrane region" description="Helical" evidence="1">
    <location>
        <begin position="12"/>
        <end position="37"/>
    </location>
</feature>
<keyword evidence="3" id="KW-1185">Reference proteome</keyword>
<evidence type="ECO:0000313" key="3">
    <source>
        <dbReference type="Proteomes" id="UP000053157"/>
    </source>
</evidence>
<gene>
    <name evidence="2" type="ORF">AUR66_11105</name>
</gene>
<keyword evidence="1" id="KW-0812">Transmembrane</keyword>
<dbReference type="RefSeq" id="WP_058571603.1">
    <property type="nucleotide sequence ID" value="NZ_LOPV01000108.1"/>
</dbReference>
<evidence type="ECO:0000313" key="2">
    <source>
        <dbReference type="EMBL" id="KTG29258.1"/>
    </source>
</evidence>
<name>A0A0W1ST00_9EURY</name>
<keyword evidence="1" id="KW-0472">Membrane</keyword>
<dbReference type="AlphaFoldDB" id="A0A0W1ST00"/>
<protein>
    <submittedName>
        <fullName evidence="2">Uncharacterized protein</fullName>
    </submittedName>
</protein>
<keyword evidence="1" id="KW-1133">Transmembrane helix</keyword>
<dbReference type="Proteomes" id="UP000053157">
    <property type="component" value="Unassembled WGS sequence"/>
</dbReference>
<proteinExistence type="predicted"/>
<dbReference type="EMBL" id="LOPV01000108">
    <property type="protein sequence ID" value="KTG29258.1"/>
    <property type="molecule type" value="Genomic_DNA"/>
</dbReference>
<organism evidence="2 3">
    <name type="scientific">Haloferax profundi</name>
    <dbReference type="NCBI Taxonomy" id="1544718"/>
    <lineage>
        <taxon>Archaea</taxon>
        <taxon>Methanobacteriati</taxon>
        <taxon>Methanobacteriota</taxon>
        <taxon>Stenosarchaea group</taxon>
        <taxon>Halobacteria</taxon>
        <taxon>Halobacteriales</taxon>
        <taxon>Haloferacaceae</taxon>
        <taxon>Haloferax</taxon>
    </lineage>
</organism>
<dbReference type="Pfam" id="PF24431">
    <property type="entry name" value="DUF7554"/>
    <property type="match status" value="1"/>
</dbReference>
<feature type="transmembrane region" description="Helical" evidence="1">
    <location>
        <begin position="43"/>
        <end position="61"/>
    </location>
</feature>
<evidence type="ECO:0000256" key="1">
    <source>
        <dbReference type="SAM" id="Phobius"/>
    </source>
</evidence>